<dbReference type="InterPro" id="IPR050250">
    <property type="entry name" value="Macrolide_Exporter_MacB"/>
</dbReference>
<dbReference type="Pfam" id="PF12704">
    <property type="entry name" value="MacB_PCD"/>
    <property type="match status" value="1"/>
</dbReference>
<evidence type="ECO:0000256" key="3">
    <source>
        <dbReference type="ARBA" id="ARBA00022692"/>
    </source>
</evidence>
<evidence type="ECO:0000256" key="1">
    <source>
        <dbReference type="ARBA" id="ARBA00004651"/>
    </source>
</evidence>
<feature type="transmembrane region" description="Helical" evidence="7">
    <location>
        <begin position="31"/>
        <end position="54"/>
    </location>
</feature>
<dbReference type="Pfam" id="PF02687">
    <property type="entry name" value="FtsX"/>
    <property type="match status" value="1"/>
</dbReference>
<dbReference type="GO" id="GO:0005886">
    <property type="term" value="C:plasma membrane"/>
    <property type="evidence" value="ECO:0007669"/>
    <property type="project" value="UniProtKB-SubCell"/>
</dbReference>
<dbReference type="InterPro" id="IPR025857">
    <property type="entry name" value="MacB_PCD"/>
</dbReference>
<evidence type="ECO:0000256" key="4">
    <source>
        <dbReference type="ARBA" id="ARBA00022989"/>
    </source>
</evidence>
<evidence type="ECO:0000256" key="2">
    <source>
        <dbReference type="ARBA" id="ARBA00022475"/>
    </source>
</evidence>
<organism evidence="10">
    <name type="scientific">uncultured bacterium Contig27</name>
    <dbReference type="NCBI Taxonomy" id="1393547"/>
    <lineage>
        <taxon>Bacteria</taxon>
        <taxon>environmental samples</taxon>
    </lineage>
</organism>
<reference evidence="10" key="1">
    <citation type="journal article" date="2013" name="PLoS ONE">
        <title>Metagenomic insights into the carbohydrate-active enzymes carried by the microorganisms adhering to solid digesta in the rumen of cows.</title>
        <authorList>
            <person name="Wang L."/>
            <person name="Hatem A."/>
            <person name="Catalyurek U.V."/>
            <person name="Morrison M."/>
            <person name="Yu Z."/>
        </authorList>
    </citation>
    <scope>NUCLEOTIDE SEQUENCE</scope>
</reference>
<evidence type="ECO:0000259" key="8">
    <source>
        <dbReference type="Pfam" id="PF02687"/>
    </source>
</evidence>
<feature type="transmembrane region" description="Helical" evidence="7">
    <location>
        <begin position="366"/>
        <end position="386"/>
    </location>
</feature>
<dbReference type="GO" id="GO:0022857">
    <property type="term" value="F:transmembrane transporter activity"/>
    <property type="evidence" value="ECO:0007669"/>
    <property type="project" value="TreeGrafter"/>
</dbReference>
<keyword evidence="2" id="KW-1003">Cell membrane</keyword>
<dbReference type="InterPro" id="IPR003838">
    <property type="entry name" value="ABC3_permease_C"/>
</dbReference>
<accession>W0FP65</accession>
<evidence type="ECO:0000313" key="10">
    <source>
        <dbReference type="EMBL" id="AHF24617.1"/>
    </source>
</evidence>
<comment type="similarity">
    <text evidence="6">Belongs to the ABC-4 integral membrane protein family.</text>
</comment>
<evidence type="ECO:0000256" key="5">
    <source>
        <dbReference type="ARBA" id="ARBA00023136"/>
    </source>
</evidence>
<evidence type="ECO:0000259" key="9">
    <source>
        <dbReference type="Pfam" id="PF12704"/>
    </source>
</evidence>
<dbReference type="EMBL" id="KC246800">
    <property type="protein sequence ID" value="AHF24617.1"/>
    <property type="molecule type" value="Genomic_DNA"/>
</dbReference>
<name>W0FP65_9BACT</name>
<evidence type="ECO:0000256" key="7">
    <source>
        <dbReference type="SAM" id="Phobius"/>
    </source>
</evidence>
<feature type="domain" description="ABC3 transporter permease C-terminal" evidence="8">
    <location>
        <begin position="284"/>
        <end position="396"/>
    </location>
</feature>
<feature type="transmembrane region" description="Helical" evidence="7">
    <location>
        <begin position="276"/>
        <end position="297"/>
    </location>
</feature>
<keyword evidence="3 7" id="KW-0812">Transmembrane</keyword>
<dbReference type="PANTHER" id="PTHR30572:SF4">
    <property type="entry name" value="ABC TRANSPORTER PERMEASE YTRF"/>
    <property type="match status" value="1"/>
</dbReference>
<dbReference type="AlphaFoldDB" id="W0FP65"/>
<feature type="domain" description="MacB-like periplasmic core" evidence="9">
    <location>
        <begin position="30"/>
        <end position="245"/>
    </location>
</feature>
<evidence type="ECO:0000256" key="6">
    <source>
        <dbReference type="ARBA" id="ARBA00038076"/>
    </source>
</evidence>
<keyword evidence="5 7" id="KW-0472">Membrane</keyword>
<protein>
    <submittedName>
        <fullName evidence="10">Permease family protein</fullName>
    </submittedName>
</protein>
<feature type="transmembrane region" description="Helical" evidence="7">
    <location>
        <begin position="333"/>
        <end position="354"/>
    </location>
</feature>
<dbReference type="PANTHER" id="PTHR30572">
    <property type="entry name" value="MEMBRANE COMPONENT OF TRANSPORTER-RELATED"/>
    <property type="match status" value="1"/>
</dbReference>
<sequence>MLNAIRKKLIMVRESTAMALDNIRSNKVRSFLTLLGIMIGVMAVITLISTVSGVSGTISSSFSSMGVGTLMVSVTGSDLKSGVTPEDLKVISNLENVDGVVPSVSLNGRVSYGNDVQTRVSVSGRNAYYFNLNEDMIIQGRALNFIDDNNCSYVCVISQEMVDEFFLGVNPIGETLYVSGLPFTIVGRYEEDSGGGVASIFSGSPDILIPYTTAMKVNNSTDITSFTVYLKAGADSTAAQEEIEDAMDVLFDFEEDCFTVSSMESIEETMNTMTTMLSSLLAGIASIALVVGGIGIMNMMLTTVTERTAEIGLKKALGAVPGQIQMQFLLESFLLSMIGGLLGVIFGLALSFGLCRLLGTGFVLNMGAVLLGVGFSAAVGIIFGWAPARKASRLNPIDALRAV</sequence>
<comment type="subcellular location">
    <subcellularLocation>
        <location evidence="1">Cell membrane</location>
        <topology evidence="1">Multi-pass membrane protein</topology>
    </subcellularLocation>
</comment>
<keyword evidence="4 7" id="KW-1133">Transmembrane helix</keyword>
<proteinExistence type="inferred from homology"/>